<feature type="compositionally biased region" description="Polar residues" evidence="1">
    <location>
        <begin position="26"/>
        <end position="50"/>
    </location>
</feature>
<proteinExistence type="predicted"/>
<feature type="compositionally biased region" description="Polar residues" evidence="1">
    <location>
        <begin position="69"/>
        <end position="78"/>
    </location>
</feature>
<reference evidence="2" key="2">
    <citation type="submission" date="2012-05" db="EMBL/GenBank/DDBJ databases">
        <title>The Genome Annotation of Fusarium oxysporum PHW808.</title>
        <authorList>
            <consortium name="The Broad Institute Genomics Platform"/>
            <person name="Ma L.-J."/>
            <person name="Corby-Kistler H."/>
            <person name="Broz K."/>
            <person name="Gale L.R."/>
            <person name="Jonkers W."/>
            <person name="O'Donnell K."/>
            <person name="Ploetz R."/>
            <person name="Steinberg C."/>
            <person name="Schwartz D.C."/>
            <person name="VanEtten H."/>
            <person name="Zhou S."/>
            <person name="Young S.K."/>
            <person name="Zeng Q."/>
            <person name="Gargeya S."/>
            <person name="Fitzgerald M."/>
            <person name="Abouelleil A."/>
            <person name="Alvarado L."/>
            <person name="Chapman S.B."/>
            <person name="Gainer-Dewar J."/>
            <person name="Goldberg J."/>
            <person name="Griggs A."/>
            <person name="Gujja S."/>
            <person name="Hansen M."/>
            <person name="Howarth C."/>
            <person name="Imamovic A."/>
            <person name="Ireland A."/>
            <person name="Larimer J."/>
            <person name="McCowan C."/>
            <person name="Murphy C."/>
            <person name="Pearson M."/>
            <person name="Poon T.W."/>
            <person name="Priest M."/>
            <person name="Roberts A."/>
            <person name="Saif S."/>
            <person name="Shea T."/>
            <person name="Sykes S."/>
            <person name="Wortman J."/>
            <person name="Nusbaum C."/>
            <person name="Birren B."/>
        </authorList>
    </citation>
    <scope>NUCLEOTIDE SEQUENCE</scope>
    <source>
        <strain evidence="2">54008</strain>
    </source>
</reference>
<dbReference type="Proteomes" id="UP000030676">
    <property type="component" value="Unassembled WGS sequence"/>
</dbReference>
<sequence length="78" mass="8430">RISGSSSRGKGRSAVNAKSVVFVTTNAKQLQSRSTKKLQINALQSSQRTRAPSIETARATTGKREPLQKLQSDSRSLS</sequence>
<dbReference type="AlphaFoldDB" id="X0GP37"/>
<feature type="non-terminal residue" evidence="2">
    <location>
        <position position="1"/>
    </location>
</feature>
<name>X0GP37_FUSOX</name>
<accession>X0GP37</accession>
<protein>
    <submittedName>
        <fullName evidence="2">Uncharacterized protein</fullName>
    </submittedName>
</protein>
<evidence type="ECO:0000313" key="2">
    <source>
        <dbReference type="EMBL" id="EXL65352.1"/>
    </source>
</evidence>
<gene>
    <name evidence="2" type="ORF">FOPG_18412</name>
</gene>
<dbReference type="EMBL" id="JH659163">
    <property type="protein sequence ID" value="EXL65352.1"/>
    <property type="molecule type" value="Genomic_DNA"/>
</dbReference>
<dbReference type="HOGENOM" id="CLU_2628523_0_0_1"/>
<feature type="region of interest" description="Disordered" evidence="1">
    <location>
        <begin position="26"/>
        <end position="78"/>
    </location>
</feature>
<evidence type="ECO:0000256" key="1">
    <source>
        <dbReference type="SAM" id="MobiDB-lite"/>
    </source>
</evidence>
<organism evidence="2">
    <name type="scientific">Fusarium oxysporum f. sp. conglutinans race 2 54008</name>
    <dbReference type="NCBI Taxonomy" id="1089457"/>
    <lineage>
        <taxon>Eukaryota</taxon>
        <taxon>Fungi</taxon>
        <taxon>Dikarya</taxon>
        <taxon>Ascomycota</taxon>
        <taxon>Pezizomycotina</taxon>
        <taxon>Sordariomycetes</taxon>
        <taxon>Hypocreomycetidae</taxon>
        <taxon>Hypocreales</taxon>
        <taxon>Nectriaceae</taxon>
        <taxon>Fusarium</taxon>
        <taxon>Fusarium oxysporum species complex</taxon>
    </lineage>
</organism>
<reference evidence="2" key="1">
    <citation type="submission" date="2011-11" db="EMBL/GenBank/DDBJ databases">
        <title>The Genome Sequence of Fusarium oxysporum PHW808.</title>
        <authorList>
            <consortium name="The Broad Institute Genome Sequencing Platform"/>
            <person name="Ma L.-J."/>
            <person name="Gale L.R."/>
            <person name="Schwartz D.C."/>
            <person name="Zhou S."/>
            <person name="Corby-Kistler H."/>
            <person name="Young S.K."/>
            <person name="Zeng Q."/>
            <person name="Gargeya S."/>
            <person name="Fitzgerald M."/>
            <person name="Haas B."/>
            <person name="Abouelleil A."/>
            <person name="Alvarado L."/>
            <person name="Arachchi H.M."/>
            <person name="Berlin A."/>
            <person name="Brown A."/>
            <person name="Chapman S.B."/>
            <person name="Chen Z."/>
            <person name="Dunbar C."/>
            <person name="Freedman E."/>
            <person name="Gearin G."/>
            <person name="Goldberg J."/>
            <person name="Griggs A."/>
            <person name="Gujja S."/>
            <person name="Heiman D."/>
            <person name="Howarth C."/>
            <person name="Larson L."/>
            <person name="Lui A."/>
            <person name="MacDonald P.J.P."/>
            <person name="Montmayeur A."/>
            <person name="Murphy C."/>
            <person name="Neiman D."/>
            <person name="Pearson M."/>
            <person name="Priest M."/>
            <person name="Roberts A."/>
            <person name="Saif S."/>
            <person name="Shea T."/>
            <person name="Shenoy N."/>
            <person name="Sisk P."/>
            <person name="Stolte C."/>
            <person name="Sykes S."/>
            <person name="Wortman J."/>
            <person name="Nusbaum C."/>
            <person name="Birren B."/>
        </authorList>
    </citation>
    <scope>NUCLEOTIDE SEQUENCE [LARGE SCALE GENOMIC DNA]</scope>
    <source>
        <strain evidence="2">54008</strain>
    </source>
</reference>